<dbReference type="EMBL" id="CP109135">
    <property type="protein sequence ID" value="WSD20694.1"/>
    <property type="molecule type" value="Genomic_DNA"/>
</dbReference>
<dbReference type="SUPFAM" id="SSF46785">
    <property type="entry name" value="Winged helix' DNA-binding domain"/>
    <property type="match status" value="1"/>
</dbReference>
<gene>
    <name evidence="2" type="ORF">OHB35_49755</name>
</gene>
<name>A0ABZ1HRM4_STRPH</name>
<dbReference type="Pfam" id="PF12840">
    <property type="entry name" value="HTH_20"/>
    <property type="match status" value="1"/>
</dbReference>
<dbReference type="InterPro" id="IPR036390">
    <property type="entry name" value="WH_DNA-bd_sf"/>
</dbReference>
<dbReference type="SMART" id="SM00418">
    <property type="entry name" value="HTH_ARSR"/>
    <property type="match status" value="1"/>
</dbReference>
<dbReference type="PRINTS" id="PR00778">
    <property type="entry name" value="HTHARSR"/>
</dbReference>
<evidence type="ECO:0000313" key="2">
    <source>
        <dbReference type="EMBL" id="WSD20694.1"/>
    </source>
</evidence>
<evidence type="ECO:0000259" key="1">
    <source>
        <dbReference type="SMART" id="SM00418"/>
    </source>
</evidence>
<organism evidence="2 3">
    <name type="scientific">Streptomyces phaeochromogenes</name>
    <dbReference type="NCBI Taxonomy" id="1923"/>
    <lineage>
        <taxon>Bacteria</taxon>
        <taxon>Bacillati</taxon>
        <taxon>Actinomycetota</taxon>
        <taxon>Actinomycetes</taxon>
        <taxon>Kitasatosporales</taxon>
        <taxon>Streptomycetaceae</taxon>
        <taxon>Streptomyces</taxon>
        <taxon>Streptomyces phaeochromogenes group</taxon>
    </lineage>
</organism>
<accession>A0ABZ1HRM4</accession>
<dbReference type="Proteomes" id="UP001340816">
    <property type="component" value="Chromosome"/>
</dbReference>
<dbReference type="InterPro" id="IPR011991">
    <property type="entry name" value="ArsR-like_HTH"/>
</dbReference>
<feature type="domain" description="HTH arsR-type" evidence="1">
    <location>
        <begin position="21"/>
        <end position="98"/>
    </location>
</feature>
<dbReference type="RefSeq" id="WP_326762334.1">
    <property type="nucleotide sequence ID" value="NZ_CP109135.1"/>
</dbReference>
<proteinExistence type="predicted"/>
<keyword evidence="3" id="KW-1185">Reference proteome</keyword>
<dbReference type="Gene3D" id="1.10.10.10">
    <property type="entry name" value="Winged helix-like DNA-binding domain superfamily/Winged helix DNA-binding domain"/>
    <property type="match status" value="1"/>
</dbReference>
<sequence>MASRTSSPLIHPDLDDFDLFKIMSALADPTRLAIVVTLASKPGLACKGFYPAVGKSALTRHLRILREAGLIQQHDVGTLRVNALRKDDLDQRFPHLMDLVINEGADADHPILLADLESA</sequence>
<dbReference type="CDD" id="cd00090">
    <property type="entry name" value="HTH_ARSR"/>
    <property type="match status" value="1"/>
</dbReference>
<dbReference type="InterPro" id="IPR001845">
    <property type="entry name" value="HTH_ArsR_DNA-bd_dom"/>
</dbReference>
<dbReference type="InterPro" id="IPR036388">
    <property type="entry name" value="WH-like_DNA-bd_sf"/>
</dbReference>
<protein>
    <submittedName>
        <fullName evidence="2">Helix-turn-helix domain-containing protein</fullName>
    </submittedName>
</protein>
<reference evidence="2 3" key="1">
    <citation type="submission" date="2022-10" db="EMBL/GenBank/DDBJ databases">
        <title>The complete genomes of actinobacterial strains from the NBC collection.</title>
        <authorList>
            <person name="Joergensen T.S."/>
            <person name="Alvarez Arevalo M."/>
            <person name="Sterndorff E.B."/>
            <person name="Faurdal D."/>
            <person name="Vuksanovic O."/>
            <person name="Mourched A.-S."/>
            <person name="Charusanti P."/>
            <person name="Shaw S."/>
            <person name="Blin K."/>
            <person name="Weber T."/>
        </authorList>
    </citation>
    <scope>NUCLEOTIDE SEQUENCE [LARGE SCALE GENOMIC DNA]</scope>
    <source>
        <strain evidence="2 3">NBC 01752</strain>
    </source>
</reference>
<evidence type="ECO:0000313" key="3">
    <source>
        <dbReference type="Proteomes" id="UP001340816"/>
    </source>
</evidence>